<comment type="subunit">
    <text evidence="10">Component of the NDC80 complex, which is composed of ndc80, cdca1, spbc24 and spbc25. The NDC80 complex interacts with mis12 and zwint.</text>
</comment>
<dbReference type="Proteomes" id="UP000007110">
    <property type="component" value="Unassembled WGS sequence"/>
</dbReference>
<comment type="subcellular location">
    <subcellularLocation>
        <location evidence="1">Chromosome</location>
        <location evidence="1">Centromere</location>
    </subcellularLocation>
    <subcellularLocation>
        <location evidence="11">Nucleus</location>
    </subcellularLocation>
    <subcellularLocation>
        <location evidence="11">Chromosome</location>
        <location evidence="11">Centromere</location>
        <location evidence="11">Kinetochore</location>
    </subcellularLocation>
</comment>
<dbReference type="InterPro" id="IPR013255">
    <property type="entry name" value="Spc25_C"/>
</dbReference>
<dbReference type="CDD" id="cd23784">
    <property type="entry name" value="RWD_Spc25"/>
    <property type="match status" value="1"/>
</dbReference>
<protein>
    <recommendedName>
        <fullName evidence="3 11">Kinetochore protein SPC25</fullName>
    </recommendedName>
</protein>
<accession>A0A7M7RHI8</accession>
<reference evidence="15" key="1">
    <citation type="submission" date="2015-02" db="EMBL/GenBank/DDBJ databases">
        <title>Genome sequencing for Strongylocentrotus purpuratus.</title>
        <authorList>
            <person name="Murali S."/>
            <person name="Liu Y."/>
            <person name="Vee V."/>
            <person name="English A."/>
            <person name="Wang M."/>
            <person name="Skinner E."/>
            <person name="Han Y."/>
            <person name="Muzny D.M."/>
            <person name="Worley K.C."/>
            <person name="Gibbs R.A."/>
        </authorList>
    </citation>
    <scope>NUCLEOTIDE SEQUENCE</scope>
</reference>
<dbReference type="GeneID" id="592672"/>
<evidence type="ECO:0000256" key="11">
    <source>
        <dbReference type="RuleBase" id="RU367150"/>
    </source>
</evidence>
<dbReference type="PANTHER" id="PTHR14281">
    <property type="entry name" value="KINETOCHORE PROTEIN SPC25-RELATED"/>
    <property type="match status" value="1"/>
</dbReference>
<dbReference type="InParanoid" id="A0A7M7RHI8"/>
<evidence type="ECO:0000256" key="2">
    <source>
        <dbReference type="ARBA" id="ARBA00006379"/>
    </source>
</evidence>
<name>A0A7M7RHI8_STRPU</name>
<evidence type="ECO:0000256" key="3">
    <source>
        <dbReference type="ARBA" id="ARBA00013692"/>
    </source>
</evidence>
<organism evidence="14 15">
    <name type="scientific">Strongylocentrotus purpuratus</name>
    <name type="common">Purple sea urchin</name>
    <dbReference type="NCBI Taxonomy" id="7668"/>
    <lineage>
        <taxon>Eukaryota</taxon>
        <taxon>Metazoa</taxon>
        <taxon>Echinodermata</taxon>
        <taxon>Eleutherozoa</taxon>
        <taxon>Echinozoa</taxon>
        <taxon>Echinoidea</taxon>
        <taxon>Euechinoidea</taxon>
        <taxon>Echinacea</taxon>
        <taxon>Camarodonta</taxon>
        <taxon>Echinidea</taxon>
        <taxon>Strongylocentrotidae</taxon>
        <taxon>Strongylocentrotus</taxon>
    </lineage>
</organism>
<dbReference type="GO" id="GO:0051301">
    <property type="term" value="P:cell division"/>
    <property type="evidence" value="ECO:0007669"/>
    <property type="project" value="UniProtKB-UniRule"/>
</dbReference>
<evidence type="ECO:0000256" key="10">
    <source>
        <dbReference type="ARBA" id="ARBA00065771"/>
    </source>
</evidence>
<evidence type="ECO:0000256" key="7">
    <source>
        <dbReference type="ARBA" id="ARBA00023054"/>
    </source>
</evidence>
<keyword evidence="5 11" id="KW-0132">Cell division</keyword>
<comment type="similarity">
    <text evidence="2 11">Belongs to the SPC25 family.</text>
</comment>
<keyword evidence="7 12" id="KW-0175">Coiled coil</keyword>
<evidence type="ECO:0000256" key="12">
    <source>
        <dbReference type="SAM" id="Coils"/>
    </source>
</evidence>
<dbReference type="AlphaFoldDB" id="A0A7M7RHI8"/>
<dbReference type="InterPro" id="IPR045143">
    <property type="entry name" value="Spc25"/>
</dbReference>
<dbReference type="FunCoup" id="A0A7M7RHI8">
    <property type="interactions" value="229"/>
</dbReference>
<feature type="coiled-coil region" evidence="12">
    <location>
        <begin position="51"/>
        <end position="152"/>
    </location>
</feature>
<dbReference type="PANTHER" id="PTHR14281:SF0">
    <property type="entry name" value="KINETOCHORE PROTEIN SPC25"/>
    <property type="match status" value="1"/>
</dbReference>
<keyword evidence="9 11" id="KW-0137">Centromere</keyword>
<dbReference type="RefSeq" id="XP_797276.1">
    <property type="nucleotide sequence ID" value="XM_792183.4"/>
</dbReference>
<dbReference type="OMA" id="KNINEFW"/>
<comment type="function">
    <text evidence="11">Acts as a component of the essential kinetochore-associated NDC80 complex, which is required for chromosome segregation and spindle checkpoint activity.</text>
</comment>
<evidence type="ECO:0000313" key="15">
    <source>
        <dbReference type="Proteomes" id="UP000007110"/>
    </source>
</evidence>
<dbReference type="OrthoDB" id="6353017at2759"/>
<dbReference type="Pfam" id="PF08234">
    <property type="entry name" value="Spindle_Spc25"/>
    <property type="match status" value="1"/>
</dbReference>
<evidence type="ECO:0000256" key="9">
    <source>
        <dbReference type="ARBA" id="ARBA00023328"/>
    </source>
</evidence>
<evidence type="ECO:0000259" key="13">
    <source>
        <dbReference type="Pfam" id="PF08234"/>
    </source>
</evidence>
<keyword evidence="11" id="KW-0539">Nucleus</keyword>
<evidence type="ECO:0000256" key="1">
    <source>
        <dbReference type="ARBA" id="ARBA00004584"/>
    </source>
</evidence>
<evidence type="ECO:0000256" key="8">
    <source>
        <dbReference type="ARBA" id="ARBA00023306"/>
    </source>
</evidence>
<feature type="domain" description="Chromosome segregation protein Spc25 C-terminal" evidence="13">
    <location>
        <begin position="167"/>
        <end position="236"/>
    </location>
</feature>
<dbReference type="GO" id="GO:0007059">
    <property type="term" value="P:chromosome segregation"/>
    <property type="evidence" value="ECO:0000318"/>
    <property type="project" value="GO_Central"/>
</dbReference>
<sequence length="240" mass="27469">MTSHADMTGSVMGTVADQEIANLSSKLSQVSDKFINQWTGVNLLQHLKHNEGQLRQFIKQAEDQIESLKGEMVALKQQASSSQLAVANQESQAKDIEKAIEQARTTTEQLLFQKEQWEKQLVEETKQCQEQKELIEAQERATRQRLEALNKAEHYFKDIMALEFRKIDGDHLQFVFTNVDSKNHDRSFYLTIKIDNSQYQVTDCCPAIDGIPEMVAGLNKSNNLMKFVVEARKKFKLTTT</sequence>
<dbReference type="GO" id="GO:0005634">
    <property type="term" value="C:nucleus"/>
    <property type="evidence" value="ECO:0007669"/>
    <property type="project" value="UniProtKB-SubCell"/>
</dbReference>
<evidence type="ECO:0000313" key="14">
    <source>
        <dbReference type="EnsemblMetazoa" id="XP_797276"/>
    </source>
</evidence>
<reference evidence="14" key="2">
    <citation type="submission" date="2021-01" db="UniProtKB">
        <authorList>
            <consortium name="EnsemblMetazoa"/>
        </authorList>
    </citation>
    <scope>IDENTIFICATION</scope>
</reference>
<dbReference type="EnsemblMetazoa" id="XM_792183">
    <property type="protein sequence ID" value="XP_797276"/>
    <property type="gene ID" value="LOC592672"/>
</dbReference>
<evidence type="ECO:0000256" key="4">
    <source>
        <dbReference type="ARBA" id="ARBA00022454"/>
    </source>
</evidence>
<keyword evidence="8 11" id="KW-0131">Cell cycle</keyword>
<keyword evidence="11" id="KW-0995">Kinetochore</keyword>
<proteinExistence type="inferred from homology"/>
<dbReference type="Gene3D" id="3.30.457.50">
    <property type="entry name" value="Chromosome segregation protein Spc25"/>
    <property type="match status" value="1"/>
</dbReference>
<evidence type="ECO:0000256" key="6">
    <source>
        <dbReference type="ARBA" id="ARBA00022776"/>
    </source>
</evidence>
<keyword evidence="6 11" id="KW-0498">Mitosis</keyword>
<dbReference type="KEGG" id="spu:592672"/>
<keyword evidence="4 11" id="KW-0158">Chromosome</keyword>
<dbReference type="FunFam" id="3.30.457.50:FF:000001">
    <property type="entry name" value="Probable kinetochore protein spc25"/>
    <property type="match status" value="1"/>
</dbReference>
<keyword evidence="15" id="KW-1185">Reference proteome</keyword>
<dbReference type="GO" id="GO:0031262">
    <property type="term" value="C:Ndc80 complex"/>
    <property type="evidence" value="ECO:0000318"/>
    <property type="project" value="GO_Central"/>
</dbReference>
<evidence type="ECO:0000256" key="5">
    <source>
        <dbReference type="ARBA" id="ARBA00022618"/>
    </source>
</evidence>